<keyword evidence="6" id="KW-0482">Metalloprotease</keyword>
<evidence type="ECO:0000259" key="10">
    <source>
        <dbReference type="Pfam" id="PF10145"/>
    </source>
</evidence>
<evidence type="ECO:0000313" key="11">
    <source>
        <dbReference type="EMBL" id="OEK56319.1"/>
    </source>
</evidence>
<dbReference type="RefSeq" id="WP_069854507.1">
    <property type="nucleotide sequence ID" value="NZ_LNPX01000028.1"/>
</dbReference>
<dbReference type="Gene3D" id="2.70.70.10">
    <property type="entry name" value="Glucose Permease (Domain IIA)"/>
    <property type="match status" value="1"/>
</dbReference>
<dbReference type="Proteomes" id="UP000095464">
    <property type="component" value="Unassembled WGS sequence"/>
</dbReference>
<evidence type="ECO:0000256" key="7">
    <source>
        <dbReference type="SAM" id="MobiDB-lite"/>
    </source>
</evidence>
<proteinExistence type="inferred from homology"/>
<dbReference type="EC" id="3.4.24.75" evidence="4"/>
<evidence type="ECO:0000256" key="2">
    <source>
        <dbReference type="ARBA" id="ARBA00001947"/>
    </source>
</evidence>
<evidence type="ECO:0000313" key="12">
    <source>
        <dbReference type="Proteomes" id="UP000095464"/>
    </source>
</evidence>
<feature type="region of interest" description="Disordered" evidence="7">
    <location>
        <begin position="158"/>
        <end position="185"/>
    </location>
</feature>
<keyword evidence="6" id="KW-0645">Protease</keyword>
<keyword evidence="8" id="KW-1133">Transmembrane helix</keyword>
<dbReference type="NCBIfam" id="TIGR01760">
    <property type="entry name" value="tape_meas_TP901"/>
    <property type="match status" value="1"/>
</dbReference>
<feature type="region of interest" description="Disordered" evidence="7">
    <location>
        <begin position="1085"/>
        <end position="1127"/>
    </location>
</feature>
<dbReference type="SUPFAM" id="SSF57997">
    <property type="entry name" value="Tropomyosin"/>
    <property type="match status" value="1"/>
</dbReference>
<sequence length="2053" mass="223312">MSDNIKGVTIRNTMDNSQIEEGFKGLKRQLGLANSELKANLSAFDKSEKSMKQYQTRIDGLNNKMKIQKQMFNQAEQELKDLNTNYAKAKQTVSGVEKAYKSLADATKKEKAALDKSNDAVKSSNAELKKSQTQYKRTTEQKDKAYQKLKQLRQAEKELKNSNQATTAQLKKAADATQKQSQKHKELVQKYKEEDAQVKKLRNQNNSLVSTNKKVKDTYDKTNTELKQTEKEYKNLNTTIKNHGQNLSNAQKKVNDERTSMNNLQKSIDRTSKEMKAFNKEQLVANSQFTKTADHLDKMSDKFGKMGHGMSSIGRSMSMYVTTPIVAGFGASVKAAVDYEQSLAGVAKTTNLSGSELNKMSNEIMGMSKKLPFAATEIAGVAEAAGQLGVKKSEITDFTKTMLDMSVATNLTSEEAATEFARFANAAGMPIDKVDRLGASVVALGNTTATTEKEIVEMGQRLAGAGSQAGFSADQIMSISAAMSSVGIEAESGGTSMTQIFNKMTKATAEGGDALESFAKTSGMSGEEFAETWENNPTKALSAFVKGLSNTEGGAKGVLKALDNVGIKGIREADTIRRLSNNHEILDKALKTGSKGWKENNALTNEAKTRYKTMGSQLQIFKNQLFALGKDIGNVIAPAVVGITKKFGQWAESFTKMPKPIKGIAIALGLVAAATGPVLLGTGLLLRAVGGAAKGYAILNRQMAVNSAEAVVNAGANKAAAGSLVTTGKATKSQQGMFGKLGNVLNVTTGKYGKLGKAVKTGGKLIGKATIPLTILTTIFGVAYEKMDWFKQGFKDMGKFVNQIGANIDFSWIGKLGKEWDKFKDDMAKGLQDGALFKGIKKGFDGLHSAVSKATDTNNVFGESVSKGTKKALSSYNNLSEKAKVKLETIQITHEKIGDKQLQQITSLYGNINEEVTKQLNKRHDSEVKGLEKIFKDTSGLSKSEEAKILENTKNSNKKESKEAQKINNQILGIYSVAHKEKRSLTKKENDKIAKLQSSLDNTVVKSLSKGEVEQKAILERMKQNKGKLSLQAAASVIKESAKERDTTIKDAKKKYTDTVAEAVKQRDETGTLSKSQADKVIKDAKKQYDESKGKAKKQHKAVVDQAQKQNKGVKKNIDSQTGHVKSKWEVMKDSSIGGAKKISKKVVGYFKDTHQGANKWWSKVGKTVGNKSKEGYHGAQKWFSKTKNKSIAYFKDTKKGADKWWNKLGSRIASESKGAWKDTGKWFSKTKTRSVNYFKDTKQGADKWWSKLGSKIASEAKGAWKDTGKWFSKTKNKSIAYFKDTKNGADKWWNKLGSKISNKSKDSYNSSKKWFGKTKDKSIAYFKDTHGGANKFWNKIGSKIAGKSKDSYNSARKWFGKMKDSTGDRLSKMWGKAKDIFGKIAGEGEDKSKKTHGSWKSWLGKTLDWIKNIKKDFGRAASDLGKSVANKAIDGLNGMIGGINKIAKAITDKTLIKPITPLSTGTYNGASVATDSEGGLRQSTLAVVNDKGAGNAPGGGVQEVIEKADGSLHAPQGRNVVVPLDPGDKVHNATDTKRYKDMGLLPRFASGTKKKKKNDLELLGDAFKGSVKETGKKLGDGYHSTKEGVKDAGKAVKAGGEVLVDKGKDAAGWLGDKIGDVWDYVKDPGKLVEKMIGHISFGKENKTMEMAGLAFSSLKKSLVDKVKSWFEEAEGGDGDAAWLLKHQILQTFGHYTGGLMFNGGRHYGMDFAMPTGTSIKALTAGKISQAGPVAGGGGNQITLDEPGGKWFQWYMHMSKIIAKKGQRVNAGDVIGLSGNTGNSTTPHLHIQRMKGYPSNETAVNPKKWLESLKGGGQSKAASKWAPEIKKAANRMNVSLKGNDLKNIISLINAESSGNAGVTQSTGVNDINAQTGNLAQGLLQYVPQTFKSYAMKGHGNIKSGYDQLLAFFNNKYWRSQFNPNGGWSPNGPRRYANGGLVTEHQIAEIGEGNKAEMVIPLTKRNRAVQLIEQAMQYVGMDTGKTNVTVNNDSSTIEKLLKQLVRVNDQNNKLTQTIISLLSNQKQGNPKDAVNVISQILGENMRMASYSQGG</sequence>
<keyword evidence="8" id="KW-0812">Transmembrane</keyword>
<dbReference type="CDD" id="cd13402">
    <property type="entry name" value="LT_TF-like"/>
    <property type="match status" value="1"/>
</dbReference>
<keyword evidence="6" id="KW-0378">Hydrolase</keyword>
<keyword evidence="8" id="KW-0472">Membrane</keyword>
<dbReference type="EMBL" id="LNPX01000028">
    <property type="protein sequence ID" value="OEK56319.1"/>
    <property type="molecule type" value="Genomic_DNA"/>
</dbReference>
<dbReference type="CDD" id="cd12797">
    <property type="entry name" value="M23_peptidase"/>
    <property type="match status" value="1"/>
</dbReference>
<evidence type="ECO:0000256" key="1">
    <source>
        <dbReference type="ARBA" id="ARBA00001667"/>
    </source>
</evidence>
<keyword evidence="5" id="KW-1188">Viral release from host cell</keyword>
<feature type="region of interest" description="Disordered" evidence="7">
    <location>
        <begin position="111"/>
        <end position="142"/>
    </location>
</feature>
<evidence type="ECO:0000256" key="4">
    <source>
        <dbReference type="ARBA" id="ARBA00012322"/>
    </source>
</evidence>
<feature type="domain" description="Phage tail tape measure protein" evidence="10">
    <location>
        <begin position="362"/>
        <end position="550"/>
    </location>
</feature>
<comment type="catalytic activity">
    <reaction evidence="1">
        <text>Hydrolysis of the -Gly-|-Gly- bond in the pentaglycine inter-peptide link joining staphylococcal cell wall peptidoglycans.</text>
        <dbReference type="EC" id="3.4.24.75"/>
    </reaction>
</comment>
<dbReference type="GO" id="GO:0008237">
    <property type="term" value="F:metallopeptidase activity"/>
    <property type="evidence" value="ECO:0007669"/>
    <property type="project" value="UniProtKB-KW"/>
</dbReference>
<evidence type="ECO:0000259" key="9">
    <source>
        <dbReference type="Pfam" id="PF01551"/>
    </source>
</evidence>
<feature type="transmembrane region" description="Helical" evidence="8">
    <location>
        <begin position="664"/>
        <end position="686"/>
    </location>
</feature>
<comment type="cofactor">
    <cofactor evidence="2">
        <name>Zn(2+)</name>
        <dbReference type="ChEBI" id="CHEBI:29105"/>
    </cofactor>
</comment>
<evidence type="ECO:0000256" key="3">
    <source>
        <dbReference type="ARBA" id="ARBA00006646"/>
    </source>
</evidence>
<comment type="caution">
    <text evidence="11">The sequence shown here is derived from an EMBL/GenBank/DDBJ whole genome shotgun (WGS) entry which is preliminary data.</text>
</comment>
<comment type="similarity">
    <text evidence="3">Belongs to the peptidase M23B family.</text>
</comment>
<feature type="transmembrane region" description="Helical" evidence="8">
    <location>
        <begin position="765"/>
        <end position="784"/>
    </location>
</feature>
<dbReference type="SUPFAM" id="SSF51261">
    <property type="entry name" value="Duplicated hybrid motif"/>
    <property type="match status" value="1"/>
</dbReference>
<dbReference type="Pfam" id="PF01551">
    <property type="entry name" value="Peptidase_M23"/>
    <property type="match status" value="1"/>
</dbReference>
<dbReference type="InterPro" id="IPR010090">
    <property type="entry name" value="Phage_tape_meas"/>
</dbReference>
<feature type="compositionally biased region" description="Basic and acidic residues" evidence="7">
    <location>
        <begin position="1085"/>
        <end position="1094"/>
    </location>
</feature>
<feature type="domain" description="M23ase beta-sheet core" evidence="9">
    <location>
        <begin position="1706"/>
        <end position="1806"/>
    </location>
</feature>
<dbReference type="PANTHER" id="PTHR37813:SF1">
    <property type="entry name" value="FELS-2 PROPHAGE PROTEIN"/>
    <property type="match status" value="1"/>
</dbReference>
<accession>A0AAP7LTV4</accession>
<dbReference type="InterPro" id="IPR016047">
    <property type="entry name" value="M23ase_b-sheet_dom"/>
</dbReference>
<dbReference type="GO" id="GO:0006508">
    <property type="term" value="P:proteolysis"/>
    <property type="evidence" value="ECO:0007669"/>
    <property type="project" value="UniProtKB-KW"/>
</dbReference>
<evidence type="ECO:0000256" key="6">
    <source>
        <dbReference type="ARBA" id="ARBA00023049"/>
    </source>
</evidence>
<evidence type="ECO:0000256" key="5">
    <source>
        <dbReference type="ARBA" id="ARBA00022612"/>
    </source>
</evidence>
<dbReference type="InterPro" id="IPR011055">
    <property type="entry name" value="Dup_hybrid_motif"/>
</dbReference>
<protein>
    <recommendedName>
        <fullName evidence="4">lysostaphin</fullName>
        <ecNumber evidence="4">3.4.24.75</ecNumber>
    </recommendedName>
</protein>
<dbReference type="Pfam" id="PF10145">
    <property type="entry name" value="PhageMin_Tail"/>
    <property type="match status" value="1"/>
</dbReference>
<feature type="compositionally biased region" description="Polar residues" evidence="7">
    <location>
        <begin position="120"/>
        <end position="136"/>
    </location>
</feature>
<reference evidence="12" key="1">
    <citation type="submission" date="2015-11" db="EMBL/GenBank/DDBJ databases">
        <title>Genomic diversity of Staphylococcus saprophyticus strains from urinary tract infections, animal surfaces, and fermented foods.</title>
        <authorList>
            <person name="Wolfe B.E."/>
        </authorList>
    </citation>
    <scope>NUCLEOTIDE SEQUENCE [LARGE SCALE GENOMIC DNA]</scope>
    <source>
        <strain evidence="12">738_7</strain>
    </source>
</reference>
<gene>
    <name evidence="11" type="ORF">ASS94_06935</name>
</gene>
<dbReference type="PANTHER" id="PTHR37813">
    <property type="entry name" value="FELS-2 PROPHAGE PROTEIN"/>
    <property type="match status" value="1"/>
</dbReference>
<name>A0AAP7LTV4_9STAP</name>
<evidence type="ECO:0000256" key="8">
    <source>
        <dbReference type="SAM" id="Phobius"/>
    </source>
</evidence>
<organism evidence="11 12">
    <name type="scientific">Staphylococcus equorum</name>
    <dbReference type="NCBI Taxonomy" id="246432"/>
    <lineage>
        <taxon>Bacteria</taxon>
        <taxon>Bacillati</taxon>
        <taxon>Bacillota</taxon>
        <taxon>Bacilli</taxon>
        <taxon>Bacillales</taxon>
        <taxon>Staphylococcaceae</taxon>
        <taxon>Staphylococcus</taxon>
    </lineage>
</organism>